<name>Q0FIM2_SALBH</name>
<dbReference type="HOGENOM" id="CLU_059326_3_0_5"/>
<proteinExistence type="inferred from homology"/>
<comment type="similarity">
    <text evidence="1">Belongs to the MlaA family.</text>
</comment>
<dbReference type="eggNOG" id="COG2853">
    <property type="taxonomic scope" value="Bacteria"/>
</dbReference>
<dbReference type="GO" id="GO:0120010">
    <property type="term" value="P:intermembrane phospholipid transfer"/>
    <property type="evidence" value="ECO:0007669"/>
    <property type="project" value="TreeGrafter"/>
</dbReference>
<organism evidence="3 4">
    <name type="scientific">Salipiger bermudensis (strain DSM 26914 / JCM 13377 / KCTC 12554 / HTCC2601)</name>
    <name type="common">Pelagibaca bermudensis</name>
    <dbReference type="NCBI Taxonomy" id="314265"/>
    <lineage>
        <taxon>Bacteria</taxon>
        <taxon>Pseudomonadati</taxon>
        <taxon>Pseudomonadota</taxon>
        <taxon>Alphaproteobacteria</taxon>
        <taxon>Rhodobacterales</taxon>
        <taxon>Roseobacteraceae</taxon>
        <taxon>Salipiger</taxon>
    </lineage>
</organism>
<evidence type="ECO:0000313" key="3">
    <source>
        <dbReference type="EMBL" id="EAU44063.1"/>
    </source>
</evidence>
<dbReference type="EMBL" id="AATQ01000057">
    <property type="protein sequence ID" value="EAU44063.1"/>
    <property type="molecule type" value="Genomic_DNA"/>
</dbReference>
<dbReference type="STRING" id="314265.R2601_11946"/>
<evidence type="ECO:0000313" key="4">
    <source>
        <dbReference type="Proteomes" id="UP000006230"/>
    </source>
</evidence>
<dbReference type="PRINTS" id="PR01805">
    <property type="entry name" value="VACJLIPOPROT"/>
</dbReference>
<keyword evidence="3" id="KW-0449">Lipoprotein</keyword>
<dbReference type="Pfam" id="PF04333">
    <property type="entry name" value="MlaA"/>
    <property type="match status" value="1"/>
</dbReference>
<sequence length="237" mass="25181">MFLTACAVPGPGDAPDGIFDPQEAGNRRVHAFNKRVDSALGGGGEGGASAIPAPVLEGVSNVADTLRLPQTVVNQLLQARLGRATRNTLRFGVNATVGLAGLFDVAGRIGLPEDKSDFGETLHVWGFPEGAYIELPLIGPATEREAVGKVVDVALNPLGYFNLPDPERYYSVGIRAAGKVADRVAYGDTLDTLLYDSADSYAQTRNSYLAYRRYQIGDTETGAADYIDPEALDTEGF</sequence>
<dbReference type="PANTHER" id="PTHR30035">
    <property type="entry name" value="LIPOPROTEIN VACJ-RELATED"/>
    <property type="match status" value="1"/>
</dbReference>
<dbReference type="AlphaFoldDB" id="Q0FIM2"/>
<dbReference type="InterPro" id="IPR007428">
    <property type="entry name" value="MlaA"/>
</dbReference>
<keyword evidence="2" id="KW-0732">Signal</keyword>
<dbReference type="GO" id="GO:0016020">
    <property type="term" value="C:membrane"/>
    <property type="evidence" value="ECO:0007669"/>
    <property type="project" value="InterPro"/>
</dbReference>
<keyword evidence="4" id="KW-1185">Reference proteome</keyword>
<comment type="caution">
    <text evidence="3">The sequence shown here is derived from an EMBL/GenBank/DDBJ whole genome shotgun (WGS) entry which is preliminary data.</text>
</comment>
<gene>
    <name evidence="3" type="ORF">R2601_11946</name>
</gene>
<accession>Q0FIM2</accession>
<evidence type="ECO:0000256" key="1">
    <source>
        <dbReference type="ARBA" id="ARBA00010634"/>
    </source>
</evidence>
<evidence type="ECO:0000256" key="2">
    <source>
        <dbReference type="ARBA" id="ARBA00022729"/>
    </source>
</evidence>
<protein>
    <submittedName>
        <fullName evidence="3">Putative lipoprotein</fullName>
    </submittedName>
</protein>
<dbReference type="PANTHER" id="PTHR30035:SF3">
    <property type="entry name" value="INTERMEMBRANE PHOSPHOLIPID TRANSPORT SYSTEM LIPOPROTEIN MLAA"/>
    <property type="match status" value="1"/>
</dbReference>
<reference evidence="3 4" key="1">
    <citation type="journal article" date="2010" name="J. Bacteriol.">
        <title>Genome sequences of Pelagibaca bermudensis HTCC2601T and Maritimibacter alkaliphilus HTCC2654T, the type strains of two marine Roseobacter genera.</title>
        <authorList>
            <person name="Thrash J.C."/>
            <person name="Cho J.C."/>
            <person name="Ferriera S."/>
            <person name="Johnson J."/>
            <person name="Vergin K.L."/>
            <person name="Giovannoni S.J."/>
        </authorList>
    </citation>
    <scope>NUCLEOTIDE SEQUENCE [LARGE SCALE GENOMIC DNA]</scope>
    <source>
        <strain evidence="4">DSM 26914 / JCM 13377 / KCTC 12554 / HTCC2601</strain>
    </source>
</reference>
<dbReference type="Proteomes" id="UP000006230">
    <property type="component" value="Unassembled WGS sequence"/>
</dbReference>